<organism evidence="2 3">
    <name type="scientific">Durio zibethinus</name>
    <name type="common">Durian</name>
    <dbReference type="NCBI Taxonomy" id="66656"/>
    <lineage>
        <taxon>Eukaryota</taxon>
        <taxon>Viridiplantae</taxon>
        <taxon>Streptophyta</taxon>
        <taxon>Embryophyta</taxon>
        <taxon>Tracheophyta</taxon>
        <taxon>Spermatophyta</taxon>
        <taxon>Magnoliopsida</taxon>
        <taxon>eudicotyledons</taxon>
        <taxon>Gunneridae</taxon>
        <taxon>Pentapetalae</taxon>
        <taxon>rosids</taxon>
        <taxon>malvids</taxon>
        <taxon>Malvales</taxon>
        <taxon>Malvaceae</taxon>
        <taxon>Helicteroideae</taxon>
        <taxon>Durio</taxon>
    </lineage>
</organism>
<keyword evidence="2" id="KW-1185">Reference proteome</keyword>
<evidence type="ECO:0000313" key="3">
    <source>
        <dbReference type="RefSeq" id="XP_022761213.1"/>
    </source>
</evidence>
<dbReference type="GeneID" id="111307458"/>
<feature type="compositionally biased region" description="Basic and acidic residues" evidence="1">
    <location>
        <begin position="36"/>
        <end position="52"/>
    </location>
</feature>
<proteinExistence type="predicted"/>
<feature type="compositionally biased region" description="Polar residues" evidence="1">
    <location>
        <begin position="11"/>
        <end position="35"/>
    </location>
</feature>
<feature type="region of interest" description="Disordered" evidence="1">
    <location>
        <begin position="184"/>
        <end position="248"/>
    </location>
</feature>
<dbReference type="RefSeq" id="XP_022761213.1">
    <property type="nucleotide sequence ID" value="XM_022905478.1"/>
</dbReference>
<feature type="compositionally biased region" description="Polar residues" evidence="1">
    <location>
        <begin position="53"/>
        <end position="62"/>
    </location>
</feature>
<evidence type="ECO:0000313" key="2">
    <source>
        <dbReference type="Proteomes" id="UP000515121"/>
    </source>
</evidence>
<gene>
    <name evidence="3" type="primary">LOC111307458</name>
</gene>
<dbReference type="AlphaFoldDB" id="A0A6P6A8H2"/>
<feature type="compositionally biased region" description="Basic and acidic residues" evidence="1">
    <location>
        <begin position="184"/>
        <end position="198"/>
    </location>
</feature>
<dbReference type="KEGG" id="dzi:111307458"/>
<dbReference type="Proteomes" id="UP000515121">
    <property type="component" value="Unplaced"/>
</dbReference>
<reference evidence="3" key="1">
    <citation type="submission" date="2025-08" db="UniProtKB">
        <authorList>
            <consortium name="RefSeq"/>
        </authorList>
    </citation>
    <scope>IDENTIFICATION</scope>
    <source>
        <tissue evidence="3">Fruit stalk</tissue>
    </source>
</reference>
<feature type="compositionally biased region" description="Basic and acidic residues" evidence="1">
    <location>
        <begin position="63"/>
        <end position="100"/>
    </location>
</feature>
<dbReference type="OrthoDB" id="995583at2759"/>
<evidence type="ECO:0000256" key="1">
    <source>
        <dbReference type="SAM" id="MobiDB-lite"/>
    </source>
</evidence>
<accession>A0A6P6A8H2</accession>
<feature type="compositionally biased region" description="Basic and acidic residues" evidence="1">
    <location>
        <begin position="231"/>
        <end position="248"/>
    </location>
</feature>
<sequence length="248" mass="27167">MGCGESKHVATGNTISRKNSGAGSKSGKTSETIQETSKHDSKTSLILVKEEGQNVNQDSYADNSRDVADVKGMAENKELKKEGNVENDKEKKTGVVKENEEPVEGIAFERLSIENVKVADALEVKKLSEETKEETLEGKELAQETKIETKQETVVDKNLAEETKEETDEDITEDKKLAKVAKEETLKDQKLAEEKKGETANGEAETVKKEKLVKETEAAETTEAKVSTPGVKEEEKPAVSPADDLKTE</sequence>
<feature type="region of interest" description="Disordered" evidence="1">
    <location>
        <begin position="1"/>
        <end position="102"/>
    </location>
</feature>
<name>A0A6P6A8H2_DURZI</name>
<protein>
    <submittedName>
        <fullName evidence="3">Gelsolin-related protein of 125 kDa-like</fullName>
    </submittedName>
</protein>
<feature type="compositionally biased region" description="Basic and acidic residues" evidence="1">
    <location>
        <begin position="205"/>
        <end position="217"/>
    </location>
</feature>